<keyword evidence="1" id="KW-0812">Transmembrane</keyword>
<organism evidence="2 3">
    <name type="scientific">Pristionchus fissidentatus</name>
    <dbReference type="NCBI Taxonomy" id="1538716"/>
    <lineage>
        <taxon>Eukaryota</taxon>
        <taxon>Metazoa</taxon>
        <taxon>Ecdysozoa</taxon>
        <taxon>Nematoda</taxon>
        <taxon>Chromadorea</taxon>
        <taxon>Rhabditida</taxon>
        <taxon>Rhabditina</taxon>
        <taxon>Diplogasteromorpha</taxon>
        <taxon>Diplogasteroidea</taxon>
        <taxon>Neodiplogasteridae</taxon>
        <taxon>Pristionchus</taxon>
    </lineage>
</organism>
<feature type="transmembrane region" description="Helical" evidence="1">
    <location>
        <begin position="35"/>
        <end position="58"/>
    </location>
</feature>
<evidence type="ECO:0000313" key="3">
    <source>
        <dbReference type="Proteomes" id="UP001432322"/>
    </source>
</evidence>
<dbReference type="EMBL" id="BTSY01000006">
    <property type="protein sequence ID" value="GMT34447.1"/>
    <property type="molecule type" value="Genomic_DNA"/>
</dbReference>
<evidence type="ECO:0000256" key="1">
    <source>
        <dbReference type="SAM" id="Phobius"/>
    </source>
</evidence>
<sequence length="239" mass="26806">MAPFFSEKRGDDTVPLTTVESATSFKKQKYHQCRLSALIIVGFLLFVGISALVCFYVNKSTSTITITTQPNTDEQFNIRALGQATGQILHTRYANFIMLTLYGSSAFNHSSNLTVDSYTISVYNEDNLLLGGGKYQPVDNQIHGSYKIHTKSSHNDTAYTRLGVRTVVILDEGQKGFDQCRASPYISEIDSEIVLRYDFSVHFFTGEYNFFGTEIMGRADYTETHKTRCGCVIDEVDCV</sequence>
<dbReference type="Proteomes" id="UP001432322">
    <property type="component" value="Unassembled WGS sequence"/>
</dbReference>
<gene>
    <name evidence="2" type="ORF">PFISCL1PPCAC_25744</name>
</gene>
<name>A0AAV5WR08_9BILA</name>
<reference evidence="2" key="1">
    <citation type="submission" date="2023-10" db="EMBL/GenBank/DDBJ databases">
        <title>Genome assembly of Pristionchus species.</title>
        <authorList>
            <person name="Yoshida K."/>
            <person name="Sommer R.J."/>
        </authorList>
    </citation>
    <scope>NUCLEOTIDE SEQUENCE</scope>
    <source>
        <strain evidence="2">RS5133</strain>
    </source>
</reference>
<proteinExistence type="predicted"/>
<accession>A0AAV5WR08</accession>
<keyword evidence="1" id="KW-0472">Membrane</keyword>
<keyword evidence="3" id="KW-1185">Reference proteome</keyword>
<dbReference type="AlphaFoldDB" id="A0AAV5WR08"/>
<evidence type="ECO:0000313" key="2">
    <source>
        <dbReference type="EMBL" id="GMT34447.1"/>
    </source>
</evidence>
<protein>
    <submittedName>
        <fullName evidence="2">Uncharacterized protein</fullName>
    </submittedName>
</protein>
<keyword evidence="1" id="KW-1133">Transmembrane helix</keyword>
<comment type="caution">
    <text evidence="2">The sequence shown here is derived from an EMBL/GenBank/DDBJ whole genome shotgun (WGS) entry which is preliminary data.</text>
</comment>